<dbReference type="Proteomes" id="UP001175228">
    <property type="component" value="Unassembled WGS sequence"/>
</dbReference>
<protein>
    <submittedName>
        <fullName evidence="1">Uncharacterized protein</fullName>
    </submittedName>
</protein>
<comment type="caution">
    <text evidence="1">The sequence shown here is derived from an EMBL/GenBank/DDBJ whole genome shotgun (WGS) entry which is preliminary data.</text>
</comment>
<feature type="non-terminal residue" evidence="1">
    <location>
        <position position="1"/>
    </location>
</feature>
<proteinExistence type="predicted"/>
<keyword evidence="2" id="KW-1185">Reference proteome</keyword>
<reference evidence="1" key="1">
    <citation type="submission" date="2023-06" db="EMBL/GenBank/DDBJ databases">
        <authorList>
            <consortium name="Lawrence Berkeley National Laboratory"/>
            <person name="Ahrendt S."/>
            <person name="Sahu N."/>
            <person name="Indic B."/>
            <person name="Wong-Bajracharya J."/>
            <person name="Merenyi Z."/>
            <person name="Ke H.-M."/>
            <person name="Monk M."/>
            <person name="Kocsube S."/>
            <person name="Drula E."/>
            <person name="Lipzen A."/>
            <person name="Balint B."/>
            <person name="Henrissat B."/>
            <person name="Andreopoulos B."/>
            <person name="Martin F.M."/>
            <person name="Harder C.B."/>
            <person name="Rigling D."/>
            <person name="Ford K.L."/>
            <person name="Foster G.D."/>
            <person name="Pangilinan J."/>
            <person name="Papanicolaou A."/>
            <person name="Barry K."/>
            <person name="LaButti K."/>
            <person name="Viragh M."/>
            <person name="Koriabine M."/>
            <person name="Yan M."/>
            <person name="Riley R."/>
            <person name="Champramary S."/>
            <person name="Plett K.L."/>
            <person name="Tsai I.J."/>
            <person name="Slot J."/>
            <person name="Sipos G."/>
            <person name="Plett J."/>
            <person name="Nagy L.G."/>
            <person name="Grigoriev I.V."/>
        </authorList>
    </citation>
    <scope>NUCLEOTIDE SEQUENCE</scope>
    <source>
        <strain evidence="1">HWK02</strain>
    </source>
</reference>
<evidence type="ECO:0000313" key="2">
    <source>
        <dbReference type="Proteomes" id="UP001175228"/>
    </source>
</evidence>
<evidence type="ECO:0000313" key="1">
    <source>
        <dbReference type="EMBL" id="KAK0478621.1"/>
    </source>
</evidence>
<dbReference type="AlphaFoldDB" id="A0AA39P6S3"/>
<gene>
    <name evidence="1" type="ORF">EDD18DRAFT_1086961</name>
</gene>
<sequence length="53" mass="6029">FMLDVAIYHLLNKHFLGRRYSGSFLETTFPTVIGILINSIAAPEDKVDLSKYL</sequence>
<name>A0AA39P6S3_9AGAR</name>
<dbReference type="EMBL" id="JAUEPU010000095">
    <property type="protein sequence ID" value="KAK0478621.1"/>
    <property type="molecule type" value="Genomic_DNA"/>
</dbReference>
<organism evidence="1 2">
    <name type="scientific">Armillaria luteobubalina</name>
    <dbReference type="NCBI Taxonomy" id="153913"/>
    <lineage>
        <taxon>Eukaryota</taxon>
        <taxon>Fungi</taxon>
        <taxon>Dikarya</taxon>
        <taxon>Basidiomycota</taxon>
        <taxon>Agaricomycotina</taxon>
        <taxon>Agaricomycetes</taxon>
        <taxon>Agaricomycetidae</taxon>
        <taxon>Agaricales</taxon>
        <taxon>Marasmiineae</taxon>
        <taxon>Physalacriaceae</taxon>
        <taxon>Armillaria</taxon>
    </lineage>
</organism>
<accession>A0AA39P6S3</accession>